<evidence type="ECO:0000313" key="8">
    <source>
        <dbReference type="Proteomes" id="UP000580654"/>
    </source>
</evidence>
<keyword evidence="5 6" id="KW-0472">Membrane</keyword>
<comment type="similarity">
    <text evidence="2">Belongs to the autoinducer-2 exporter (AI-2E) (TC 2.A.86) family.</text>
</comment>
<dbReference type="PANTHER" id="PTHR21716:SF62">
    <property type="entry name" value="TRANSPORT PROTEIN YDBI-RELATED"/>
    <property type="match status" value="1"/>
</dbReference>
<evidence type="ECO:0000256" key="2">
    <source>
        <dbReference type="ARBA" id="ARBA00009773"/>
    </source>
</evidence>
<feature type="transmembrane region" description="Helical" evidence="6">
    <location>
        <begin position="56"/>
        <end position="77"/>
    </location>
</feature>
<dbReference type="EMBL" id="JACIJD010000012">
    <property type="protein sequence ID" value="MBB5694829.1"/>
    <property type="molecule type" value="Genomic_DNA"/>
</dbReference>
<feature type="transmembrane region" description="Helical" evidence="6">
    <location>
        <begin position="220"/>
        <end position="248"/>
    </location>
</feature>
<dbReference type="Pfam" id="PF01594">
    <property type="entry name" value="AI-2E_transport"/>
    <property type="match status" value="1"/>
</dbReference>
<dbReference type="InterPro" id="IPR002549">
    <property type="entry name" value="AI-2E-like"/>
</dbReference>
<dbReference type="AlphaFoldDB" id="A0A840Y7T8"/>
<dbReference type="GO" id="GO:0016020">
    <property type="term" value="C:membrane"/>
    <property type="evidence" value="ECO:0007669"/>
    <property type="project" value="UniProtKB-SubCell"/>
</dbReference>
<dbReference type="PANTHER" id="PTHR21716">
    <property type="entry name" value="TRANSMEMBRANE PROTEIN"/>
    <property type="match status" value="1"/>
</dbReference>
<name>A0A840Y7T8_9PROT</name>
<dbReference type="Proteomes" id="UP000580654">
    <property type="component" value="Unassembled WGS sequence"/>
</dbReference>
<comment type="caution">
    <text evidence="7">The sequence shown here is derived from an EMBL/GenBank/DDBJ whole genome shotgun (WGS) entry which is preliminary data.</text>
</comment>
<dbReference type="RefSeq" id="WP_184519552.1">
    <property type="nucleotide sequence ID" value="NZ_JACIJD010000012.1"/>
</dbReference>
<evidence type="ECO:0000256" key="1">
    <source>
        <dbReference type="ARBA" id="ARBA00004141"/>
    </source>
</evidence>
<reference evidence="7 8" key="1">
    <citation type="submission" date="2020-08" db="EMBL/GenBank/DDBJ databases">
        <title>Genomic Encyclopedia of Type Strains, Phase IV (KMG-IV): sequencing the most valuable type-strain genomes for metagenomic binning, comparative biology and taxonomic classification.</title>
        <authorList>
            <person name="Goeker M."/>
        </authorList>
    </citation>
    <scope>NUCLEOTIDE SEQUENCE [LARGE SCALE GENOMIC DNA]</scope>
    <source>
        <strain evidence="7 8">DSM 25622</strain>
    </source>
</reference>
<feature type="transmembrane region" description="Helical" evidence="6">
    <location>
        <begin position="130"/>
        <end position="155"/>
    </location>
</feature>
<feature type="transmembrane region" description="Helical" evidence="6">
    <location>
        <begin position="192"/>
        <end position="214"/>
    </location>
</feature>
<keyword evidence="3 6" id="KW-0812">Transmembrane</keyword>
<comment type="subcellular location">
    <subcellularLocation>
        <location evidence="1">Membrane</location>
        <topology evidence="1">Multi-pass membrane protein</topology>
    </subcellularLocation>
</comment>
<evidence type="ECO:0000313" key="7">
    <source>
        <dbReference type="EMBL" id="MBB5694829.1"/>
    </source>
</evidence>
<feature type="transmembrane region" description="Helical" evidence="6">
    <location>
        <begin position="6"/>
        <end position="35"/>
    </location>
</feature>
<sequence>MRHDSATLIILLAVVALIAWFAPDVVLIVFAGCLLAVALRAPGVPLARRLGIAEHWGVMIVALVALVALGLLVWFGFATLADQAREFSRAVPRVLERAGTLLEGLPGGDWLKGQAQPEAVQPSARAAANFALAGVSGTLGALGNALLVLLLGLYIGADPTLYRRGALALLSPGLRPRGEATLNAMAHSLRGWLLGQMFGMAFTGVFTFLGLWALGVPLAALLAILTAIFGFMPYIGPVIGAVPAVLIAASHDTSLVPWVIALFFASQNIEGNFLTPMVQKQSSDVPPALLLGAQALFGTGLGFLGILLAAPIAAAGMAALRVSYVEGWVEDPADTDEKRIIRPA</sequence>
<evidence type="ECO:0000256" key="3">
    <source>
        <dbReference type="ARBA" id="ARBA00022692"/>
    </source>
</evidence>
<gene>
    <name evidence="7" type="ORF">FHS87_002881</name>
</gene>
<dbReference type="GO" id="GO:0055085">
    <property type="term" value="P:transmembrane transport"/>
    <property type="evidence" value="ECO:0007669"/>
    <property type="project" value="TreeGrafter"/>
</dbReference>
<protein>
    <submittedName>
        <fullName evidence="7">Putative PurR-regulated permease PerM</fullName>
    </submittedName>
</protein>
<evidence type="ECO:0000256" key="6">
    <source>
        <dbReference type="SAM" id="Phobius"/>
    </source>
</evidence>
<feature type="transmembrane region" description="Helical" evidence="6">
    <location>
        <begin position="295"/>
        <end position="320"/>
    </location>
</feature>
<accession>A0A840Y7T8</accession>
<keyword evidence="8" id="KW-1185">Reference proteome</keyword>
<evidence type="ECO:0000256" key="4">
    <source>
        <dbReference type="ARBA" id="ARBA00022989"/>
    </source>
</evidence>
<keyword evidence="4 6" id="KW-1133">Transmembrane helix</keyword>
<proteinExistence type="inferred from homology"/>
<organism evidence="7 8">
    <name type="scientific">Muricoccus pecuniae</name>
    <dbReference type="NCBI Taxonomy" id="693023"/>
    <lineage>
        <taxon>Bacteria</taxon>
        <taxon>Pseudomonadati</taxon>
        <taxon>Pseudomonadota</taxon>
        <taxon>Alphaproteobacteria</taxon>
        <taxon>Acetobacterales</taxon>
        <taxon>Roseomonadaceae</taxon>
        <taxon>Muricoccus</taxon>
    </lineage>
</organism>
<evidence type="ECO:0000256" key="5">
    <source>
        <dbReference type="ARBA" id="ARBA00023136"/>
    </source>
</evidence>